<dbReference type="InterPro" id="IPR008266">
    <property type="entry name" value="Tyr_kinase_AS"/>
</dbReference>
<gene>
    <name evidence="7" type="ORF">DI536_34470</name>
</gene>
<sequence>MGDIQFAAVSERVGRYDVLAQLTKGGMAELSLASTQGPGGFRKFVVIKRILPEAAGDENFVKMFLDEARVTGAFSHPSICQVFELGNDPSTGLFVAMEFIAGQDLNQVVAACAHQQAVLPVGYSASVVLECAQALHYAHTFKLPNGEESPVIHRDVAQKNIMVTYDGQVKLLDFGIAKAKGALARTRAGTVKGTAGYMSPEQVRGEQIDGRSDVFALGVVLWEMVTGRRLFSADTELAELKMILSEPIVPPHEVEPSVPEELSNVAMKALERDVNQRYRSARDMARALTSQCGHLLFDTEERADFMKQRFAAKIEAAQRLFDSAGAKDQRSVTAAAEAFRKSSSTDHERDTDEGAAPARPKAVRVGSSVSDPRMKAVKPAVSAAKLKPARPRPSVKKLPKAEDFAPTEASVVSTAAPRSSSQMWPMLAVVVALAAGGLVYLAMRSEPRPVTPEPAQPIAELPGTELPGTELPGVEPTPNVVAEPTPDKKVDLTVKPPVREKGEVTLVIPSGATIWKGKTKLAEGSMMSFSLPVGTHLLTVLGDDGVRRKLSLQVPPGKSKAQRFRLDDIPPE</sequence>
<dbReference type="SUPFAM" id="SSF56112">
    <property type="entry name" value="Protein kinase-like (PK-like)"/>
    <property type="match status" value="1"/>
</dbReference>
<dbReference type="Pfam" id="PF00069">
    <property type="entry name" value="Pkinase"/>
    <property type="match status" value="1"/>
</dbReference>
<dbReference type="GO" id="GO:0004713">
    <property type="term" value="F:protein tyrosine kinase activity"/>
    <property type="evidence" value="ECO:0007669"/>
    <property type="project" value="InterPro"/>
</dbReference>
<dbReference type="AlphaFoldDB" id="A0A2W5SU62"/>
<feature type="domain" description="Protein kinase" evidence="6">
    <location>
        <begin position="16"/>
        <end position="297"/>
    </location>
</feature>
<dbReference type="GO" id="GO:0004674">
    <property type="term" value="F:protein serine/threonine kinase activity"/>
    <property type="evidence" value="ECO:0007669"/>
    <property type="project" value="UniProtKB-KW"/>
</dbReference>
<dbReference type="Gene3D" id="3.30.200.20">
    <property type="entry name" value="Phosphorylase Kinase, domain 1"/>
    <property type="match status" value="1"/>
</dbReference>
<keyword evidence="4" id="KW-0067">ATP-binding</keyword>
<evidence type="ECO:0000256" key="5">
    <source>
        <dbReference type="SAM" id="MobiDB-lite"/>
    </source>
</evidence>
<feature type="region of interest" description="Disordered" evidence="5">
    <location>
        <begin position="332"/>
        <end position="399"/>
    </location>
</feature>
<dbReference type="InterPro" id="IPR020635">
    <property type="entry name" value="Tyr_kinase_cat_dom"/>
</dbReference>
<evidence type="ECO:0000256" key="1">
    <source>
        <dbReference type="ARBA" id="ARBA00022679"/>
    </source>
</evidence>
<evidence type="ECO:0000313" key="7">
    <source>
        <dbReference type="EMBL" id="PZR04323.1"/>
    </source>
</evidence>
<keyword evidence="7" id="KW-0723">Serine/threonine-protein kinase</keyword>
<dbReference type="CDD" id="cd14014">
    <property type="entry name" value="STKc_PknB_like"/>
    <property type="match status" value="1"/>
</dbReference>
<dbReference type="InterPro" id="IPR000719">
    <property type="entry name" value="Prot_kinase_dom"/>
</dbReference>
<proteinExistence type="predicted"/>
<dbReference type="PROSITE" id="PS00109">
    <property type="entry name" value="PROTEIN_KINASE_TYR"/>
    <property type="match status" value="1"/>
</dbReference>
<reference evidence="7 8" key="1">
    <citation type="submission" date="2017-08" db="EMBL/GenBank/DDBJ databases">
        <title>Infants hospitalized years apart are colonized by the same room-sourced microbial strains.</title>
        <authorList>
            <person name="Brooks B."/>
            <person name="Olm M.R."/>
            <person name="Firek B.A."/>
            <person name="Baker R."/>
            <person name="Thomas B.C."/>
            <person name="Morowitz M.J."/>
            <person name="Banfield J.F."/>
        </authorList>
    </citation>
    <scope>NUCLEOTIDE SEQUENCE [LARGE SCALE GENOMIC DNA]</scope>
    <source>
        <strain evidence="7">S2_003_000_R2_14</strain>
    </source>
</reference>
<feature type="compositionally biased region" description="Basic residues" evidence="5">
    <location>
        <begin position="387"/>
        <end position="398"/>
    </location>
</feature>
<dbReference type="PANTHER" id="PTHR43289:SF34">
    <property type="entry name" value="SERINE_THREONINE-PROTEIN KINASE YBDM-RELATED"/>
    <property type="match status" value="1"/>
</dbReference>
<evidence type="ECO:0000256" key="2">
    <source>
        <dbReference type="ARBA" id="ARBA00022741"/>
    </source>
</evidence>
<evidence type="ECO:0000313" key="8">
    <source>
        <dbReference type="Proteomes" id="UP000249061"/>
    </source>
</evidence>
<keyword evidence="1" id="KW-0808">Transferase</keyword>
<dbReference type="InterPro" id="IPR011009">
    <property type="entry name" value="Kinase-like_dom_sf"/>
</dbReference>
<keyword evidence="3 7" id="KW-0418">Kinase</keyword>
<comment type="caution">
    <text evidence="7">The sequence shown here is derived from an EMBL/GenBank/DDBJ whole genome shotgun (WGS) entry which is preliminary data.</text>
</comment>
<accession>A0A2W5SU62</accession>
<dbReference type="GO" id="GO:0005524">
    <property type="term" value="F:ATP binding"/>
    <property type="evidence" value="ECO:0007669"/>
    <property type="project" value="UniProtKB-KW"/>
</dbReference>
<evidence type="ECO:0000259" key="6">
    <source>
        <dbReference type="PROSITE" id="PS50011"/>
    </source>
</evidence>
<feature type="compositionally biased region" description="Basic and acidic residues" evidence="5">
    <location>
        <begin position="338"/>
        <end position="352"/>
    </location>
</feature>
<feature type="region of interest" description="Disordered" evidence="5">
    <location>
        <begin position="551"/>
        <end position="572"/>
    </location>
</feature>
<organism evidence="7 8">
    <name type="scientific">Archangium gephyra</name>
    <dbReference type="NCBI Taxonomy" id="48"/>
    <lineage>
        <taxon>Bacteria</taxon>
        <taxon>Pseudomonadati</taxon>
        <taxon>Myxococcota</taxon>
        <taxon>Myxococcia</taxon>
        <taxon>Myxococcales</taxon>
        <taxon>Cystobacterineae</taxon>
        <taxon>Archangiaceae</taxon>
        <taxon>Archangium</taxon>
    </lineage>
</organism>
<dbReference type="EMBL" id="QFQP01000060">
    <property type="protein sequence ID" value="PZR04323.1"/>
    <property type="molecule type" value="Genomic_DNA"/>
</dbReference>
<dbReference type="PROSITE" id="PS50011">
    <property type="entry name" value="PROTEIN_KINASE_DOM"/>
    <property type="match status" value="1"/>
</dbReference>
<keyword evidence="2" id="KW-0547">Nucleotide-binding</keyword>
<evidence type="ECO:0000256" key="4">
    <source>
        <dbReference type="ARBA" id="ARBA00022840"/>
    </source>
</evidence>
<dbReference type="Gene3D" id="1.10.510.10">
    <property type="entry name" value="Transferase(Phosphotransferase) domain 1"/>
    <property type="match status" value="1"/>
</dbReference>
<dbReference type="PANTHER" id="PTHR43289">
    <property type="entry name" value="MITOGEN-ACTIVATED PROTEIN KINASE KINASE KINASE 20-RELATED"/>
    <property type="match status" value="1"/>
</dbReference>
<dbReference type="Proteomes" id="UP000249061">
    <property type="component" value="Unassembled WGS sequence"/>
</dbReference>
<evidence type="ECO:0000256" key="3">
    <source>
        <dbReference type="ARBA" id="ARBA00022777"/>
    </source>
</evidence>
<dbReference type="SMART" id="SM00219">
    <property type="entry name" value="TyrKc"/>
    <property type="match status" value="1"/>
</dbReference>
<name>A0A2W5SU62_9BACT</name>
<protein>
    <submittedName>
        <fullName evidence="7">Serine/threonine protein kinase</fullName>
    </submittedName>
</protein>